<name>A0A937RHK0_9ACTN</name>
<evidence type="ECO:0000256" key="7">
    <source>
        <dbReference type="SAM" id="MobiDB-lite"/>
    </source>
</evidence>
<proteinExistence type="predicted"/>
<keyword evidence="3 10" id="KW-0418">Kinase</keyword>
<dbReference type="EMBL" id="JAEACQ010000200">
    <property type="protein sequence ID" value="MBL7628969.1"/>
    <property type="molecule type" value="Genomic_DNA"/>
</dbReference>
<dbReference type="AlphaFoldDB" id="A0A937RHK0"/>
<dbReference type="CDD" id="cd14014">
    <property type="entry name" value="STKc_PknB_like"/>
    <property type="match status" value="1"/>
</dbReference>
<dbReference type="InterPro" id="IPR008271">
    <property type="entry name" value="Ser/Thr_kinase_AS"/>
</dbReference>
<dbReference type="PANTHER" id="PTHR43289">
    <property type="entry name" value="MITOGEN-ACTIVATED PROTEIN KINASE KINASE KINASE 20-RELATED"/>
    <property type="match status" value="1"/>
</dbReference>
<evidence type="ECO:0000256" key="5">
    <source>
        <dbReference type="PROSITE-ProRule" id="PRU00221"/>
    </source>
</evidence>
<evidence type="ECO:0000313" key="10">
    <source>
        <dbReference type="EMBL" id="MBL7628969.1"/>
    </source>
</evidence>
<dbReference type="Gene3D" id="3.30.200.20">
    <property type="entry name" value="Phosphorylase Kinase, domain 1"/>
    <property type="match status" value="1"/>
</dbReference>
<evidence type="ECO:0000259" key="9">
    <source>
        <dbReference type="PROSITE" id="PS50011"/>
    </source>
</evidence>
<dbReference type="SMART" id="SM00220">
    <property type="entry name" value="S_TKc"/>
    <property type="match status" value="1"/>
</dbReference>
<dbReference type="GO" id="GO:0004674">
    <property type="term" value="F:protein serine/threonine kinase activity"/>
    <property type="evidence" value="ECO:0007669"/>
    <property type="project" value="TreeGrafter"/>
</dbReference>
<keyword evidence="2 6" id="KW-0547">Nucleotide-binding</keyword>
<keyword evidence="5" id="KW-0853">WD repeat</keyword>
<dbReference type="PANTHER" id="PTHR43289:SF34">
    <property type="entry name" value="SERINE_THREONINE-PROTEIN KINASE YBDM-RELATED"/>
    <property type="match status" value="1"/>
</dbReference>
<evidence type="ECO:0000256" key="2">
    <source>
        <dbReference type="ARBA" id="ARBA00022741"/>
    </source>
</evidence>
<dbReference type="InterPro" id="IPR000719">
    <property type="entry name" value="Prot_kinase_dom"/>
</dbReference>
<dbReference type="Proteomes" id="UP000604475">
    <property type="component" value="Unassembled WGS sequence"/>
</dbReference>
<dbReference type="SMART" id="SM00320">
    <property type="entry name" value="WD40"/>
    <property type="match status" value="4"/>
</dbReference>
<keyword evidence="11" id="KW-1185">Reference proteome</keyword>
<keyword evidence="8" id="KW-0472">Membrane</keyword>
<dbReference type="Gene3D" id="1.10.510.10">
    <property type="entry name" value="Transferase(Phosphotransferase) domain 1"/>
    <property type="match status" value="1"/>
</dbReference>
<keyword evidence="8" id="KW-1133">Transmembrane helix</keyword>
<protein>
    <submittedName>
        <fullName evidence="10">Protein kinase</fullName>
    </submittedName>
</protein>
<keyword evidence="8" id="KW-0812">Transmembrane</keyword>
<evidence type="ECO:0000256" key="4">
    <source>
        <dbReference type="ARBA" id="ARBA00022840"/>
    </source>
</evidence>
<evidence type="ECO:0000256" key="6">
    <source>
        <dbReference type="PROSITE-ProRule" id="PRU10141"/>
    </source>
</evidence>
<feature type="region of interest" description="Disordered" evidence="7">
    <location>
        <begin position="293"/>
        <end position="393"/>
    </location>
</feature>
<reference evidence="10" key="1">
    <citation type="submission" date="2020-12" db="EMBL/GenBank/DDBJ databases">
        <title>Genomic characterization of non-nitrogen-fixing Frankia strains.</title>
        <authorList>
            <person name="Carlos-Shanley C."/>
            <person name="Guerra T."/>
            <person name="Hahn D."/>
        </authorList>
    </citation>
    <scope>NUCLEOTIDE SEQUENCE</scope>
    <source>
        <strain evidence="10">CN6</strain>
    </source>
</reference>
<feature type="binding site" evidence="6">
    <location>
        <position position="54"/>
    </location>
    <ligand>
        <name>ATP</name>
        <dbReference type="ChEBI" id="CHEBI:30616"/>
    </ligand>
</feature>
<gene>
    <name evidence="10" type="ORF">I7412_17755</name>
</gene>
<feature type="compositionally biased region" description="Pro residues" evidence="7">
    <location>
        <begin position="309"/>
        <end position="319"/>
    </location>
</feature>
<keyword evidence="4 6" id="KW-0067">ATP-binding</keyword>
<feature type="repeat" description="WD" evidence="5">
    <location>
        <begin position="445"/>
        <end position="488"/>
    </location>
</feature>
<dbReference type="Gene3D" id="2.130.10.10">
    <property type="entry name" value="YVTN repeat-like/Quinoprotein amine dehydrogenase"/>
    <property type="match status" value="2"/>
</dbReference>
<evidence type="ECO:0000256" key="1">
    <source>
        <dbReference type="ARBA" id="ARBA00022679"/>
    </source>
</evidence>
<dbReference type="InterPro" id="IPR015943">
    <property type="entry name" value="WD40/YVTN_repeat-like_dom_sf"/>
</dbReference>
<dbReference type="InterPro" id="IPR017441">
    <property type="entry name" value="Protein_kinase_ATP_BS"/>
</dbReference>
<feature type="region of interest" description="Disordered" evidence="7">
    <location>
        <begin position="1"/>
        <end position="20"/>
    </location>
</feature>
<dbReference type="RefSeq" id="WP_203006417.1">
    <property type="nucleotide sequence ID" value="NZ_JADWYU010000373.1"/>
</dbReference>
<dbReference type="PROSITE" id="PS50082">
    <property type="entry name" value="WD_REPEATS_2"/>
    <property type="match status" value="2"/>
</dbReference>
<dbReference type="InterPro" id="IPR001680">
    <property type="entry name" value="WD40_rpt"/>
</dbReference>
<evidence type="ECO:0000313" key="11">
    <source>
        <dbReference type="Proteomes" id="UP000604475"/>
    </source>
</evidence>
<organism evidence="10 11">
    <name type="scientific">Frankia nepalensis</name>
    <dbReference type="NCBI Taxonomy" id="1836974"/>
    <lineage>
        <taxon>Bacteria</taxon>
        <taxon>Bacillati</taxon>
        <taxon>Actinomycetota</taxon>
        <taxon>Actinomycetes</taxon>
        <taxon>Frankiales</taxon>
        <taxon>Frankiaceae</taxon>
        <taxon>Frankia</taxon>
    </lineage>
</organism>
<dbReference type="InterPro" id="IPR011009">
    <property type="entry name" value="Kinase-like_dom_sf"/>
</dbReference>
<feature type="transmembrane region" description="Helical" evidence="8">
    <location>
        <begin position="399"/>
        <end position="420"/>
    </location>
</feature>
<dbReference type="PROSITE" id="PS00108">
    <property type="entry name" value="PROTEIN_KINASE_ST"/>
    <property type="match status" value="1"/>
</dbReference>
<dbReference type="Pfam" id="PF00400">
    <property type="entry name" value="WD40"/>
    <property type="match status" value="2"/>
</dbReference>
<comment type="caution">
    <text evidence="10">The sequence shown here is derived from an EMBL/GenBank/DDBJ whole genome shotgun (WGS) entry which is preliminary data.</text>
</comment>
<feature type="repeat" description="WD" evidence="5">
    <location>
        <begin position="496"/>
        <end position="537"/>
    </location>
</feature>
<dbReference type="GO" id="GO:0005524">
    <property type="term" value="F:ATP binding"/>
    <property type="evidence" value="ECO:0007669"/>
    <property type="project" value="UniProtKB-UniRule"/>
</dbReference>
<dbReference type="PROSITE" id="PS50294">
    <property type="entry name" value="WD_REPEATS_REGION"/>
    <property type="match status" value="2"/>
</dbReference>
<feature type="domain" description="Protein kinase" evidence="9">
    <location>
        <begin position="18"/>
        <end position="277"/>
    </location>
</feature>
<dbReference type="SUPFAM" id="SSF56112">
    <property type="entry name" value="Protein kinase-like (PK-like)"/>
    <property type="match status" value="1"/>
</dbReference>
<sequence length="757" mass="77662">MVSAAPLDEDDPTSVGPYDLVGRLGDGGMGSVYLARRRPEPGGGGGPGPLVALKVIRADLARIPEFRERFLREARSAQRVARFCTAEVIDVSTVGRRPYLVTEFIDGPTLFAAVRERGALPPAELERLAVAVASALTAIHAAGIIHRDLKPGNILLSASGARVIDFGISRALDATVTLTRGSIGTPGFMAPEQALGRPVTAAADVYAWGAVVLFAASGRPPFDGDSTPVVLRRVVEDEPDLAAVHEALRPLVARVMSKVPEERPAADELLLALHRLAAAPAAVPSSDEATVVDAAARPASSQPVATPVPLAPTPPPSAALPPAVTRPTGRGRGDAAAPSWPTPPQPSVGWPEAAVDTRADTHLAGGWGPSDPVPPPGGAGQRTGGDERGREPSRRRRRLLLAMSMAVVVAVAFVVAVVLIRPERHDGESGAGASRNGPVPSVADLPAQVGQVHALAFAGESGSDLLATGGDDGRIRLWDTSDVTAPKQLAEVAEGSASQFAMVQSLVFSPDGRLLASGAFSSSIRLWDVSDPTRPREVSCGPVEAGIGPVRSLAFTDDGEALVAGGFSGARVWDVAAPACPAPTGPLLSDGGPVALVGDLLVTGGEKPALWDVANPAEAGQLAELPVDGDVEAVALSRDARTLVLSVGGADAVEIWDVSDPRAPARRAVVSGGATDLAFTGSNYGVTFAAASTESPHVLLWRVSELGPPVPLGRYLAGDGQGVAALVVARDSTVATGETRIGADGEMAGVVRLWTAF</sequence>
<dbReference type="SUPFAM" id="SSF101908">
    <property type="entry name" value="Putative isomerase YbhE"/>
    <property type="match status" value="1"/>
</dbReference>
<dbReference type="PROSITE" id="PS00107">
    <property type="entry name" value="PROTEIN_KINASE_ATP"/>
    <property type="match status" value="1"/>
</dbReference>
<accession>A0A937RHK0</accession>
<dbReference type="PROSITE" id="PS50011">
    <property type="entry name" value="PROTEIN_KINASE_DOM"/>
    <property type="match status" value="1"/>
</dbReference>
<evidence type="ECO:0000256" key="8">
    <source>
        <dbReference type="SAM" id="Phobius"/>
    </source>
</evidence>
<dbReference type="Pfam" id="PF00069">
    <property type="entry name" value="Pkinase"/>
    <property type="match status" value="1"/>
</dbReference>
<keyword evidence="1" id="KW-0808">Transferase</keyword>
<evidence type="ECO:0000256" key="3">
    <source>
        <dbReference type="ARBA" id="ARBA00022777"/>
    </source>
</evidence>